<sequence length="160" mass="18495">MIIDPFNSRRRQTQICFISIVIQVLDIMPGWTLFDLKAAFCAKVKQFHHDVIKSDDVNVKTLLMLRNVRHLTSLMSLFFCKGSMAARHAFTFSSSIRTAHATSQGHGEGYQLVVGHCLRNCIHFVTPSQRIILQELLDWILLCRLPHDPLQLLQYPMIYR</sequence>
<protein>
    <submittedName>
        <fullName evidence="1">Uncharacterized protein</fullName>
    </submittedName>
</protein>
<dbReference type="EMBL" id="CAKMRJ010002603">
    <property type="protein sequence ID" value="CAH1429253.1"/>
    <property type="molecule type" value="Genomic_DNA"/>
</dbReference>
<keyword evidence="2" id="KW-1185">Reference proteome</keyword>
<dbReference type="AlphaFoldDB" id="A0AAU9N8B6"/>
<proteinExistence type="predicted"/>
<dbReference type="PANTHER" id="PTHR44579">
    <property type="entry name" value="OS01G0730500 PROTEIN"/>
    <property type="match status" value="1"/>
</dbReference>
<evidence type="ECO:0000313" key="2">
    <source>
        <dbReference type="Proteomes" id="UP001157418"/>
    </source>
</evidence>
<dbReference type="Proteomes" id="UP001157418">
    <property type="component" value="Unassembled WGS sequence"/>
</dbReference>
<evidence type="ECO:0000313" key="1">
    <source>
        <dbReference type="EMBL" id="CAH1429253.1"/>
    </source>
</evidence>
<reference evidence="1 2" key="1">
    <citation type="submission" date="2022-01" db="EMBL/GenBank/DDBJ databases">
        <authorList>
            <person name="Xiong W."/>
            <person name="Schranz E."/>
        </authorList>
    </citation>
    <scope>NUCLEOTIDE SEQUENCE [LARGE SCALE GENOMIC DNA]</scope>
</reference>
<comment type="caution">
    <text evidence="1">The sequence shown here is derived from an EMBL/GenBank/DDBJ whole genome shotgun (WGS) entry which is preliminary data.</text>
</comment>
<organism evidence="1 2">
    <name type="scientific">Lactuca virosa</name>
    <dbReference type="NCBI Taxonomy" id="75947"/>
    <lineage>
        <taxon>Eukaryota</taxon>
        <taxon>Viridiplantae</taxon>
        <taxon>Streptophyta</taxon>
        <taxon>Embryophyta</taxon>
        <taxon>Tracheophyta</taxon>
        <taxon>Spermatophyta</taxon>
        <taxon>Magnoliopsida</taxon>
        <taxon>eudicotyledons</taxon>
        <taxon>Gunneridae</taxon>
        <taxon>Pentapetalae</taxon>
        <taxon>asterids</taxon>
        <taxon>campanulids</taxon>
        <taxon>Asterales</taxon>
        <taxon>Asteraceae</taxon>
        <taxon>Cichorioideae</taxon>
        <taxon>Cichorieae</taxon>
        <taxon>Lactucinae</taxon>
        <taxon>Lactuca</taxon>
    </lineage>
</organism>
<dbReference type="PANTHER" id="PTHR44579:SF4">
    <property type="entry name" value="J DOMAIN-CONTAINING PROTEIN"/>
    <property type="match status" value="1"/>
</dbReference>
<gene>
    <name evidence="1" type="ORF">LVIROSA_LOCUS16125</name>
</gene>
<accession>A0AAU9N8B6</accession>
<name>A0AAU9N8B6_9ASTR</name>